<organism evidence="1 2">
    <name type="scientific">Eumeta variegata</name>
    <name type="common">Bagworm moth</name>
    <name type="synonym">Eumeta japonica</name>
    <dbReference type="NCBI Taxonomy" id="151549"/>
    <lineage>
        <taxon>Eukaryota</taxon>
        <taxon>Metazoa</taxon>
        <taxon>Ecdysozoa</taxon>
        <taxon>Arthropoda</taxon>
        <taxon>Hexapoda</taxon>
        <taxon>Insecta</taxon>
        <taxon>Pterygota</taxon>
        <taxon>Neoptera</taxon>
        <taxon>Endopterygota</taxon>
        <taxon>Lepidoptera</taxon>
        <taxon>Glossata</taxon>
        <taxon>Ditrysia</taxon>
        <taxon>Tineoidea</taxon>
        <taxon>Psychidae</taxon>
        <taxon>Oiketicinae</taxon>
        <taxon>Eumeta</taxon>
    </lineage>
</organism>
<dbReference type="Proteomes" id="UP000299102">
    <property type="component" value="Unassembled WGS sequence"/>
</dbReference>
<dbReference type="AlphaFoldDB" id="A0A4C1ZQL6"/>
<evidence type="ECO:0000313" key="1">
    <source>
        <dbReference type="EMBL" id="GBP89394.1"/>
    </source>
</evidence>
<name>A0A4C1ZQL6_EUMVA</name>
<comment type="caution">
    <text evidence="1">The sequence shown here is derived from an EMBL/GenBank/DDBJ whole genome shotgun (WGS) entry which is preliminary data.</text>
</comment>
<sequence>MVNNLIPSSVCARAGGERKQYTETICRTKNSNHCQNLVHVEAGSQKAQFRKPRIASVVGLLSLFVRSRRLRGESRRAAPRLRPRRSLHHFLIMVQFFRYTLEGQIRALDWGKTKTSQNSGDALFWPTLYAPSAVLRIGDNALAGGNAHEM</sequence>
<gene>
    <name evidence="1" type="ORF">EVAR_100166_1</name>
</gene>
<evidence type="ECO:0000313" key="2">
    <source>
        <dbReference type="Proteomes" id="UP000299102"/>
    </source>
</evidence>
<dbReference type="EMBL" id="BGZK01001999">
    <property type="protein sequence ID" value="GBP89394.1"/>
    <property type="molecule type" value="Genomic_DNA"/>
</dbReference>
<proteinExistence type="predicted"/>
<accession>A0A4C1ZQL6</accession>
<protein>
    <submittedName>
        <fullName evidence="1">Uncharacterized protein</fullName>
    </submittedName>
</protein>
<keyword evidence="2" id="KW-1185">Reference proteome</keyword>
<reference evidence="1 2" key="1">
    <citation type="journal article" date="2019" name="Commun. Biol.">
        <title>The bagworm genome reveals a unique fibroin gene that provides high tensile strength.</title>
        <authorList>
            <person name="Kono N."/>
            <person name="Nakamura H."/>
            <person name="Ohtoshi R."/>
            <person name="Tomita M."/>
            <person name="Numata K."/>
            <person name="Arakawa K."/>
        </authorList>
    </citation>
    <scope>NUCLEOTIDE SEQUENCE [LARGE SCALE GENOMIC DNA]</scope>
</reference>